<protein>
    <submittedName>
        <fullName evidence="3">2-deoxy-D-gluconate 3-dehydrogenase</fullName>
    </submittedName>
</protein>
<dbReference type="PRINTS" id="PR00081">
    <property type="entry name" value="GDHRDH"/>
</dbReference>
<keyword evidence="4" id="KW-1185">Reference proteome</keyword>
<dbReference type="RefSeq" id="WP_188904312.1">
    <property type="nucleotide sequence ID" value="NZ_BMKS01000028.1"/>
</dbReference>
<evidence type="ECO:0000313" key="4">
    <source>
        <dbReference type="Proteomes" id="UP000597507"/>
    </source>
</evidence>
<evidence type="ECO:0000313" key="3">
    <source>
        <dbReference type="EMBL" id="GGG52343.1"/>
    </source>
</evidence>
<dbReference type="Pfam" id="PF13561">
    <property type="entry name" value="adh_short_C2"/>
    <property type="match status" value="1"/>
</dbReference>
<reference evidence="3 4" key="1">
    <citation type="journal article" date="2014" name="Int. J. Syst. Evol. Microbiol.">
        <title>Complete genome sequence of Corynebacterium casei LMG S-19264T (=DSM 44701T), isolated from a smear-ripened cheese.</title>
        <authorList>
            <consortium name="US DOE Joint Genome Institute (JGI-PGF)"/>
            <person name="Walter F."/>
            <person name="Albersmeier A."/>
            <person name="Kalinowski J."/>
            <person name="Ruckert C."/>
        </authorList>
    </citation>
    <scope>NUCLEOTIDE SEQUENCE [LARGE SCALE GENOMIC DNA]</scope>
    <source>
        <strain evidence="3 4">CGMCC 1.16330</strain>
    </source>
</reference>
<proteinExistence type="inferred from homology"/>
<dbReference type="EMBL" id="BMKS01000028">
    <property type="protein sequence ID" value="GGG52343.1"/>
    <property type="molecule type" value="Genomic_DNA"/>
</dbReference>
<dbReference type="PANTHER" id="PTHR43639">
    <property type="entry name" value="OXIDOREDUCTASE, SHORT-CHAIN DEHYDROGENASE/REDUCTASE FAMILY (AFU_ORTHOLOGUE AFUA_5G02870)"/>
    <property type="match status" value="1"/>
</dbReference>
<dbReference type="InterPro" id="IPR036291">
    <property type="entry name" value="NAD(P)-bd_dom_sf"/>
</dbReference>
<dbReference type="Proteomes" id="UP000597507">
    <property type="component" value="Unassembled WGS sequence"/>
</dbReference>
<gene>
    <name evidence="3" type="ORF">GCM10010964_44370</name>
</gene>
<keyword evidence="2" id="KW-0560">Oxidoreductase</keyword>
<comment type="similarity">
    <text evidence="1">Belongs to the short-chain dehydrogenases/reductases (SDR) family.</text>
</comment>
<organism evidence="3 4">
    <name type="scientific">Caldovatus sediminis</name>
    <dbReference type="NCBI Taxonomy" id="2041189"/>
    <lineage>
        <taxon>Bacteria</taxon>
        <taxon>Pseudomonadati</taxon>
        <taxon>Pseudomonadota</taxon>
        <taxon>Alphaproteobacteria</taxon>
        <taxon>Acetobacterales</taxon>
        <taxon>Roseomonadaceae</taxon>
        <taxon>Caldovatus</taxon>
    </lineage>
</organism>
<evidence type="ECO:0000256" key="2">
    <source>
        <dbReference type="ARBA" id="ARBA00023002"/>
    </source>
</evidence>
<dbReference type="AlphaFoldDB" id="A0A8J2ZFY3"/>
<sequence length="269" mass="27373">MTSLRFDGERVLVTGSSSGAGAAMARAFAEAGARVAVHAGSRRDAAEAVAAALPGGGHAAFVADLADAAQARRLFAEVAARLGPPTILVNNAGPYSDTPLRLLDEAEWDRVMGANLKAPWLLSRLAAPAMAARGRGRIVNIGATSGLVRSHAAYGLAKAALLALTETLALELAPSVTVNAVVPSQIASARTDRLAGYKAAAIAATPLGRLVTEEELARMVTLLCGPDFDFVTGRAIVMDGGRAIAAFPRIGLSLEAAAAMGATPGADRN</sequence>
<dbReference type="Gene3D" id="3.40.50.720">
    <property type="entry name" value="NAD(P)-binding Rossmann-like Domain"/>
    <property type="match status" value="1"/>
</dbReference>
<name>A0A8J2ZFY3_9PROT</name>
<dbReference type="PANTHER" id="PTHR43639:SF1">
    <property type="entry name" value="SHORT-CHAIN DEHYDROGENASE_REDUCTASE FAMILY PROTEIN"/>
    <property type="match status" value="1"/>
</dbReference>
<evidence type="ECO:0000256" key="1">
    <source>
        <dbReference type="ARBA" id="ARBA00006484"/>
    </source>
</evidence>
<dbReference type="InterPro" id="IPR002347">
    <property type="entry name" value="SDR_fam"/>
</dbReference>
<dbReference type="SUPFAM" id="SSF51735">
    <property type="entry name" value="NAD(P)-binding Rossmann-fold domains"/>
    <property type="match status" value="1"/>
</dbReference>
<accession>A0A8J2ZFY3</accession>
<dbReference type="GO" id="GO:0016491">
    <property type="term" value="F:oxidoreductase activity"/>
    <property type="evidence" value="ECO:0007669"/>
    <property type="project" value="UniProtKB-KW"/>
</dbReference>
<comment type="caution">
    <text evidence="3">The sequence shown here is derived from an EMBL/GenBank/DDBJ whole genome shotgun (WGS) entry which is preliminary data.</text>
</comment>
<dbReference type="FunFam" id="3.40.50.720:FF:000084">
    <property type="entry name" value="Short-chain dehydrogenase reductase"/>
    <property type="match status" value="1"/>
</dbReference>
<dbReference type="PRINTS" id="PR00080">
    <property type="entry name" value="SDRFAMILY"/>
</dbReference>